<dbReference type="Gene3D" id="3.40.50.720">
    <property type="entry name" value="NAD(P)-binding Rossmann-like Domain"/>
    <property type="match status" value="1"/>
</dbReference>
<evidence type="ECO:0000259" key="4">
    <source>
        <dbReference type="Pfam" id="PF16363"/>
    </source>
</evidence>
<evidence type="ECO:0000313" key="6">
    <source>
        <dbReference type="Proteomes" id="UP000323000"/>
    </source>
</evidence>
<dbReference type="PANTHER" id="PTHR37381:SF1">
    <property type="entry name" value="PENTATRICOPEPTIDE REPEAT (PPR) SUPERFAMILY PROTEIN"/>
    <property type="match status" value="1"/>
</dbReference>
<feature type="domain" description="NAD(P)-binding" evidence="4">
    <location>
        <begin position="638"/>
        <end position="908"/>
    </location>
</feature>
<evidence type="ECO:0000313" key="5">
    <source>
        <dbReference type="EMBL" id="TXG50675.1"/>
    </source>
</evidence>
<comment type="similarity">
    <text evidence="1">Belongs to the NAD(P)-dependent epimerase/dehydratase family.</text>
</comment>
<dbReference type="InterPro" id="IPR011990">
    <property type="entry name" value="TPR-like_helical_dom_sf"/>
</dbReference>
<dbReference type="AlphaFoldDB" id="A0A5C7H1M0"/>
<dbReference type="InterPro" id="IPR016040">
    <property type="entry name" value="NAD(P)-bd_dom"/>
</dbReference>
<dbReference type="SUPFAM" id="SSF51735">
    <property type="entry name" value="NAD(P)-binding Rossmann-fold domains"/>
    <property type="match status" value="1"/>
</dbReference>
<dbReference type="InterPro" id="IPR002885">
    <property type="entry name" value="PPR_rpt"/>
</dbReference>
<dbReference type="Proteomes" id="UP000323000">
    <property type="component" value="Chromosome 11"/>
</dbReference>
<feature type="repeat" description="PPR" evidence="3">
    <location>
        <begin position="165"/>
        <end position="199"/>
    </location>
</feature>
<dbReference type="InterPro" id="IPR005886">
    <property type="entry name" value="UDP_G4E"/>
</dbReference>
<dbReference type="Gene3D" id="3.90.25.10">
    <property type="entry name" value="UDP-galactose 4-epimerase, domain 1"/>
    <property type="match status" value="1"/>
</dbReference>
<dbReference type="Gene3D" id="1.25.40.10">
    <property type="entry name" value="Tetratricopeptide repeat domain"/>
    <property type="match status" value="1"/>
</dbReference>
<evidence type="ECO:0000256" key="2">
    <source>
        <dbReference type="ARBA" id="ARBA00022737"/>
    </source>
</evidence>
<name>A0A5C7H1M0_9ROSI</name>
<dbReference type="GO" id="GO:0003978">
    <property type="term" value="F:UDP-glucose 4-epimerase activity"/>
    <property type="evidence" value="ECO:0007669"/>
    <property type="project" value="InterPro"/>
</dbReference>
<dbReference type="NCBIfam" id="TIGR01179">
    <property type="entry name" value="galE"/>
    <property type="match status" value="1"/>
</dbReference>
<dbReference type="InterPro" id="IPR036291">
    <property type="entry name" value="NAD(P)-bd_dom_sf"/>
</dbReference>
<protein>
    <recommendedName>
        <fullName evidence="4">NAD(P)-binding domain-containing protein</fullName>
    </recommendedName>
</protein>
<comment type="caution">
    <text evidence="5">The sequence shown here is derived from an EMBL/GenBank/DDBJ whole genome shotgun (WGS) entry which is preliminary data.</text>
</comment>
<dbReference type="Pfam" id="PF16363">
    <property type="entry name" value="GDP_Man_Dehyd"/>
    <property type="match status" value="1"/>
</dbReference>
<keyword evidence="2" id="KW-0677">Repeat</keyword>
<accession>A0A5C7H1M0</accession>
<dbReference type="OrthoDB" id="2017681at2759"/>
<keyword evidence="6" id="KW-1185">Reference proteome</keyword>
<sequence>MTLNLNLGSPFLSGFAAPRFSKLHETNSSSSSTVLLTLLRPAATLLFNSRSLATTTRASLSEDENGVVEDPVSVSEILDEELLSRVSVAEDANEAMEIISESEKSKRSSGGVVSVNDCRLIINAAVGRGNTDLALSVFYTMRSSFDQGVSENSSFVDRWRWSRPDVNIYTSLVQGLAASLKVSDALRLIDDICRVGVSPGEEVPFGKVVRCPTCLIAVAVAQPQHGIQIISCSKCRYKYELVSGGIVSIDSEEISMDIPAWKRGLRFLQIMKQSIPAAVHSIVVQTPSGMARTHKFATETVDLPAKEGERVTVASAAPSNLYRAVGPFKFSPKAPNFYPGEPMCLTNHKDGRESLLLRAPTKDGNSSLLNPFSLIPLLAVLATGDAVSRIVDPSLPQFLSVAAVASLAVGTTLNTVVFPQLSQLPQRSVEVIAIKQQLLSQYDVLQSRIKELKEVAEKEVWMLARMCQLENKIYAVGEPSYRARRSRLKRVREGLENSLRGRIELIDSYARISSMIEIEVEMDYDVLAAEEVSSTENVAEQIQQIMELENLEEACFLHLESFSFCDTKFMHLNGGCKLKQMTRQKDLLIPKLCPQNRENGEEQKDIRSSFFAFLQLPFSIFQFWSHSGFVTLLHIRVVFNVDLRDRPALEKLFSQTKFDSVIHFAGLKAVGESVLKPLLYYDNNLIGTIILLEVMAAHGCKNLVFSSSATVYGWPKEVPSTEEFSLQATNPYGQTKLFIEEICRDIHRSDSEWKIILLRFFNPVGAHPSGKIGEDPCGIPNNLMPFVQQVAVGRRSALTVCGTDYLTKDGTGVRDYIHVVDLADGHIAAVRKLEDPKIGCEVYNLGTGKGTSVLEMVAAFEKASGKKIPLIMAGRRPGDTAIVYASTEKAERELNWKATYGIDEMCRDQWIWASQNPDGYGSPDSTN</sequence>
<reference evidence="6" key="1">
    <citation type="journal article" date="2019" name="Gigascience">
        <title>De novo genome assembly of the endangered Acer yangbiense, a plant species with extremely small populations endemic to Yunnan Province, China.</title>
        <authorList>
            <person name="Yang J."/>
            <person name="Wariss H.M."/>
            <person name="Tao L."/>
            <person name="Zhang R."/>
            <person name="Yun Q."/>
            <person name="Hollingsworth P."/>
            <person name="Dao Z."/>
            <person name="Luo G."/>
            <person name="Guo H."/>
            <person name="Ma Y."/>
            <person name="Sun W."/>
        </authorList>
    </citation>
    <scope>NUCLEOTIDE SEQUENCE [LARGE SCALE GENOMIC DNA]</scope>
    <source>
        <strain evidence="6">cv. Malutang</strain>
    </source>
</reference>
<dbReference type="CDD" id="cd05247">
    <property type="entry name" value="UDP_G4E_1_SDR_e"/>
    <property type="match status" value="1"/>
</dbReference>
<dbReference type="PROSITE" id="PS51375">
    <property type="entry name" value="PPR"/>
    <property type="match status" value="1"/>
</dbReference>
<gene>
    <name evidence="5" type="ORF">EZV62_023199</name>
</gene>
<proteinExistence type="inferred from homology"/>
<dbReference type="GO" id="GO:0006012">
    <property type="term" value="P:galactose metabolic process"/>
    <property type="evidence" value="ECO:0007669"/>
    <property type="project" value="InterPro"/>
</dbReference>
<evidence type="ECO:0000256" key="1">
    <source>
        <dbReference type="ARBA" id="ARBA00007637"/>
    </source>
</evidence>
<dbReference type="EMBL" id="VAHF01000011">
    <property type="protein sequence ID" value="TXG50675.1"/>
    <property type="molecule type" value="Genomic_DNA"/>
</dbReference>
<dbReference type="PANTHER" id="PTHR37381">
    <property type="entry name" value="PENTATRICOPEPTIDE REPEAT (PPR) SUPERFAMILY PROTEIN"/>
    <property type="match status" value="1"/>
</dbReference>
<organism evidence="5 6">
    <name type="scientific">Acer yangbiense</name>
    <dbReference type="NCBI Taxonomy" id="1000413"/>
    <lineage>
        <taxon>Eukaryota</taxon>
        <taxon>Viridiplantae</taxon>
        <taxon>Streptophyta</taxon>
        <taxon>Embryophyta</taxon>
        <taxon>Tracheophyta</taxon>
        <taxon>Spermatophyta</taxon>
        <taxon>Magnoliopsida</taxon>
        <taxon>eudicotyledons</taxon>
        <taxon>Gunneridae</taxon>
        <taxon>Pentapetalae</taxon>
        <taxon>rosids</taxon>
        <taxon>malvids</taxon>
        <taxon>Sapindales</taxon>
        <taxon>Sapindaceae</taxon>
        <taxon>Hippocastanoideae</taxon>
        <taxon>Acereae</taxon>
        <taxon>Acer</taxon>
    </lineage>
</organism>
<evidence type="ECO:0000256" key="3">
    <source>
        <dbReference type="PROSITE-ProRule" id="PRU00708"/>
    </source>
</evidence>